<dbReference type="AlphaFoldDB" id="A0AA85JQ08"/>
<dbReference type="WBParaSite" id="TREG1_37540.1">
    <property type="protein sequence ID" value="TREG1_37540.1"/>
    <property type="gene ID" value="TREG1_37540"/>
</dbReference>
<dbReference type="WBParaSite" id="TREG1_37540.2">
    <property type="protein sequence ID" value="TREG1_37540.2"/>
    <property type="gene ID" value="TREG1_37540"/>
</dbReference>
<evidence type="ECO:0000313" key="4">
    <source>
        <dbReference type="WBParaSite" id="TREG1_37540.2"/>
    </source>
</evidence>
<reference evidence="3 4" key="2">
    <citation type="submission" date="2023-11" db="UniProtKB">
        <authorList>
            <consortium name="WormBaseParasite"/>
        </authorList>
    </citation>
    <scope>IDENTIFICATION</scope>
</reference>
<reference evidence="2" key="1">
    <citation type="submission" date="2022-06" db="EMBL/GenBank/DDBJ databases">
        <authorList>
            <person name="Berger JAMES D."/>
            <person name="Berger JAMES D."/>
        </authorList>
    </citation>
    <scope>NUCLEOTIDE SEQUENCE [LARGE SCALE GENOMIC DNA]</scope>
</reference>
<protein>
    <submittedName>
        <fullName evidence="3 4">Uncharacterized protein</fullName>
    </submittedName>
</protein>
<proteinExistence type="predicted"/>
<evidence type="ECO:0000313" key="3">
    <source>
        <dbReference type="WBParaSite" id="TREG1_37540.1"/>
    </source>
</evidence>
<name>A0AA85JQ08_TRIRE</name>
<dbReference type="Proteomes" id="UP000050795">
    <property type="component" value="Unassembled WGS sequence"/>
</dbReference>
<evidence type="ECO:0000313" key="2">
    <source>
        <dbReference type="Proteomes" id="UP000050795"/>
    </source>
</evidence>
<keyword evidence="1" id="KW-0472">Membrane</keyword>
<keyword evidence="1" id="KW-1133">Transmembrane helix</keyword>
<keyword evidence="2" id="KW-1185">Reference proteome</keyword>
<keyword evidence="1" id="KW-0812">Transmembrane</keyword>
<accession>A0AA85JQ08</accession>
<feature type="transmembrane region" description="Helical" evidence="1">
    <location>
        <begin position="15"/>
        <end position="40"/>
    </location>
</feature>
<sequence>MLYNQRCTQSLSIKLIHIIGIILCLSIQISGLALTANGILIKGLKFTRPCPEENYRFHNEHFYLLFYLTVEVNQSCLKSSQKNSSTLSFFEL</sequence>
<organism evidence="2 4">
    <name type="scientific">Trichobilharzia regenti</name>
    <name type="common">Nasal bird schistosome</name>
    <dbReference type="NCBI Taxonomy" id="157069"/>
    <lineage>
        <taxon>Eukaryota</taxon>
        <taxon>Metazoa</taxon>
        <taxon>Spiralia</taxon>
        <taxon>Lophotrochozoa</taxon>
        <taxon>Platyhelminthes</taxon>
        <taxon>Trematoda</taxon>
        <taxon>Digenea</taxon>
        <taxon>Strigeidida</taxon>
        <taxon>Schistosomatoidea</taxon>
        <taxon>Schistosomatidae</taxon>
        <taxon>Trichobilharzia</taxon>
    </lineage>
</organism>
<evidence type="ECO:0000256" key="1">
    <source>
        <dbReference type="SAM" id="Phobius"/>
    </source>
</evidence>